<feature type="transmembrane region" description="Helical" evidence="1">
    <location>
        <begin position="352"/>
        <end position="370"/>
    </location>
</feature>
<evidence type="ECO:0000256" key="1">
    <source>
        <dbReference type="SAM" id="Phobius"/>
    </source>
</evidence>
<feature type="transmembrane region" description="Helical" evidence="1">
    <location>
        <begin position="117"/>
        <end position="138"/>
    </location>
</feature>
<organism evidence="2 3">
    <name type="scientific">Fibrella forsythiae</name>
    <dbReference type="NCBI Taxonomy" id="2817061"/>
    <lineage>
        <taxon>Bacteria</taxon>
        <taxon>Pseudomonadati</taxon>
        <taxon>Bacteroidota</taxon>
        <taxon>Cytophagia</taxon>
        <taxon>Cytophagales</taxon>
        <taxon>Spirosomataceae</taxon>
        <taxon>Fibrella</taxon>
    </lineage>
</organism>
<evidence type="ECO:0008006" key="4">
    <source>
        <dbReference type="Google" id="ProtNLM"/>
    </source>
</evidence>
<feature type="transmembrane region" description="Helical" evidence="1">
    <location>
        <begin position="390"/>
        <end position="413"/>
    </location>
</feature>
<keyword evidence="1" id="KW-1133">Transmembrane helix</keyword>
<gene>
    <name evidence="2" type="ORF">J2I46_15920</name>
</gene>
<keyword evidence="1" id="KW-0812">Transmembrane</keyword>
<feature type="transmembrane region" description="Helical" evidence="1">
    <location>
        <begin position="186"/>
        <end position="208"/>
    </location>
</feature>
<feature type="transmembrane region" description="Helical" evidence="1">
    <location>
        <begin position="252"/>
        <end position="274"/>
    </location>
</feature>
<feature type="transmembrane region" description="Helical" evidence="1">
    <location>
        <begin position="286"/>
        <end position="305"/>
    </location>
</feature>
<dbReference type="RefSeq" id="WP_207330026.1">
    <property type="nucleotide sequence ID" value="NZ_JAFMYW010000004.1"/>
</dbReference>
<dbReference type="Proteomes" id="UP000664628">
    <property type="component" value="Unassembled WGS sequence"/>
</dbReference>
<evidence type="ECO:0000313" key="3">
    <source>
        <dbReference type="Proteomes" id="UP000664628"/>
    </source>
</evidence>
<keyword evidence="3" id="KW-1185">Reference proteome</keyword>
<accession>A0ABS3JLI5</accession>
<protein>
    <recommendedName>
        <fullName evidence="4">DUF4153 domain-containing protein</fullName>
    </recommendedName>
</protein>
<name>A0ABS3JLI5_9BACT</name>
<evidence type="ECO:0000313" key="2">
    <source>
        <dbReference type="EMBL" id="MBO0950084.1"/>
    </source>
</evidence>
<proteinExistence type="predicted"/>
<feature type="transmembrane region" description="Helical" evidence="1">
    <location>
        <begin position="92"/>
        <end position="111"/>
    </location>
</feature>
<feature type="transmembrane region" description="Helical" evidence="1">
    <location>
        <begin position="317"/>
        <end position="340"/>
    </location>
</feature>
<sequence length="414" mass="45641">MRNDILSNINNPRQLETLYWTNKSTFKADFNSLYPQLQDNPLAEGWYQRLNYTPEESFWGTPSERLFMIGASLVAALMAQLPRLLSLDKDYFYTRNIGFIVFPLLIAYFAWKNKISRTTGAWLVGLTLLAAGFINFIHTGKSGDTLILSCIHLPLWLWSLLGFTFGGGKFKGGVNWLGFLRYNGELAVVTALLLISGGLTTALTINLFGLSGWHIEQFYFDNVVVCGLAAVPIVATFLTQAQPALVNKVAPVIANLFSPVALVMLVVYLGATLFSGKNPFNDREFLLIYNALLVGVMALIFFSVAEATPTSKKPAQLLVLLLLSAVTVLVNGIALSAVLFRISEWGLTPNRAAVLGANVLMLLHLLYVGIRLFGAVTRKSELSLVGQSMAFFLPIYSVWSAVVAFLFPLLFGFK</sequence>
<feature type="transmembrane region" description="Helical" evidence="1">
    <location>
        <begin position="145"/>
        <end position="166"/>
    </location>
</feature>
<reference evidence="2 3" key="1">
    <citation type="submission" date="2021-03" db="EMBL/GenBank/DDBJ databases">
        <title>Fibrella sp. HMF5405 genome sequencing and assembly.</title>
        <authorList>
            <person name="Kang H."/>
            <person name="Kim H."/>
            <person name="Bae S."/>
            <person name="Joh K."/>
        </authorList>
    </citation>
    <scope>NUCLEOTIDE SEQUENCE [LARGE SCALE GENOMIC DNA]</scope>
    <source>
        <strain evidence="2 3">HMF5405</strain>
    </source>
</reference>
<dbReference type="EMBL" id="JAFMYW010000004">
    <property type="protein sequence ID" value="MBO0950084.1"/>
    <property type="molecule type" value="Genomic_DNA"/>
</dbReference>
<comment type="caution">
    <text evidence="2">The sequence shown here is derived from an EMBL/GenBank/DDBJ whole genome shotgun (WGS) entry which is preliminary data.</text>
</comment>
<keyword evidence="1" id="KW-0472">Membrane</keyword>
<feature type="transmembrane region" description="Helical" evidence="1">
    <location>
        <begin position="220"/>
        <end position="240"/>
    </location>
</feature>